<keyword evidence="3" id="KW-0540">Nuclease</keyword>
<keyword evidence="4" id="KW-1185">Reference proteome</keyword>
<proteinExistence type="predicted"/>
<dbReference type="SUPFAM" id="SSF56300">
    <property type="entry name" value="Metallo-dependent phosphatases"/>
    <property type="match status" value="1"/>
</dbReference>
<dbReference type="Gene3D" id="3.60.21.10">
    <property type="match status" value="1"/>
</dbReference>
<protein>
    <submittedName>
        <fullName evidence="3">DNA repair exonuclease</fullName>
    </submittedName>
</protein>
<dbReference type="EMBL" id="JAAITA010000006">
    <property type="protein sequence ID" value="NSJ85848.1"/>
    <property type="molecule type" value="Genomic_DNA"/>
</dbReference>
<dbReference type="CDD" id="cd00840">
    <property type="entry name" value="MPP_Mre11_N"/>
    <property type="match status" value="1"/>
</dbReference>
<feature type="domain" description="Calcineurin-like phosphoesterase" evidence="2">
    <location>
        <begin position="1"/>
        <end position="186"/>
    </location>
</feature>
<organism evidence="3 4">
    <name type="scientific">Blautia hansenii</name>
    <name type="common">Ruminococcus hansenii</name>
    <dbReference type="NCBI Taxonomy" id="1322"/>
    <lineage>
        <taxon>Bacteria</taxon>
        <taxon>Bacillati</taxon>
        <taxon>Bacillota</taxon>
        <taxon>Clostridia</taxon>
        <taxon>Lachnospirales</taxon>
        <taxon>Lachnospiraceae</taxon>
        <taxon>Blautia</taxon>
    </lineage>
</organism>
<evidence type="ECO:0000313" key="4">
    <source>
        <dbReference type="Proteomes" id="UP000822142"/>
    </source>
</evidence>
<dbReference type="InterPro" id="IPR029052">
    <property type="entry name" value="Metallo-depent_PP-like"/>
</dbReference>
<sequence length="352" mass="40396">MKFFHIADVHLGAEPDKGYGWSADRSREIWESFRYAVQQAGREHAGLFLVAGDLFHRQPLAGELKEVNALFASIPDTKVVLIAGNHDYIKGKPMKERIQWAPNVFWLENEEMEVVEFADLGVRVYGFSYHSREIREPRYEQLRPKDNVCKNILLAHGGDEKHVPISRDTFLGTKFDYVALGHIHKPQILEKDRAVYAGSLEPLDKNETGPHGYMKGELTSQGTSITFVPCARREYKRIKIQVKEQTTQFSLEDTLEKAIQERGVQHLYCVTLEGNRAFGTEFLPDRLYPLGNVREIQDNTRLAYSVDTLKEKYKGSILETYIRLLEEEDTEEWKKALGYGVEALLESGEEMP</sequence>
<accession>A0ABX2I5V4</accession>
<evidence type="ECO:0000259" key="2">
    <source>
        <dbReference type="Pfam" id="PF00149"/>
    </source>
</evidence>
<keyword evidence="1" id="KW-0378">Hydrolase</keyword>
<evidence type="ECO:0000313" key="3">
    <source>
        <dbReference type="EMBL" id="NSJ85848.1"/>
    </source>
</evidence>
<evidence type="ECO:0000256" key="1">
    <source>
        <dbReference type="ARBA" id="ARBA00022801"/>
    </source>
</evidence>
<name>A0ABX2I5V4_BLAHA</name>
<keyword evidence="3" id="KW-0269">Exonuclease</keyword>
<dbReference type="GO" id="GO:0004527">
    <property type="term" value="F:exonuclease activity"/>
    <property type="evidence" value="ECO:0007669"/>
    <property type="project" value="UniProtKB-KW"/>
</dbReference>
<gene>
    <name evidence="3" type="ORF">G5A70_06615</name>
</gene>
<comment type="caution">
    <text evidence="3">The sequence shown here is derived from an EMBL/GenBank/DDBJ whole genome shotgun (WGS) entry which is preliminary data.</text>
</comment>
<dbReference type="Proteomes" id="UP000822142">
    <property type="component" value="Unassembled WGS sequence"/>
</dbReference>
<dbReference type="Pfam" id="PF00149">
    <property type="entry name" value="Metallophos"/>
    <property type="match status" value="1"/>
</dbReference>
<dbReference type="InterPro" id="IPR041796">
    <property type="entry name" value="Mre11_N"/>
</dbReference>
<dbReference type="InterPro" id="IPR050535">
    <property type="entry name" value="DNA_Repair-Maintenance_Comp"/>
</dbReference>
<dbReference type="RefSeq" id="WP_173748878.1">
    <property type="nucleotide sequence ID" value="NZ_JAAITA010000006.1"/>
</dbReference>
<reference evidence="3 4" key="1">
    <citation type="journal article" date="2020" name="Cell Host Microbe">
        <title>Functional and Genomic Variation between Human-Derived Isolates of Lachnospiraceae Reveals Inter- and Intra-Species Diversity.</title>
        <authorList>
            <person name="Sorbara M.T."/>
            <person name="Littmann E.R."/>
            <person name="Fontana E."/>
            <person name="Moody T.U."/>
            <person name="Kohout C.E."/>
            <person name="Gjonbalaj M."/>
            <person name="Eaton V."/>
            <person name="Seok R."/>
            <person name="Leiner I.M."/>
            <person name="Pamer E.G."/>
        </authorList>
    </citation>
    <scope>NUCLEOTIDE SEQUENCE [LARGE SCALE GENOMIC DNA]</scope>
    <source>
        <strain evidence="3 4">MSK.15.26</strain>
    </source>
</reference>
<dbReference type="InterPro" id="IPR004843">
    <property type="entry name" value="Calcineurin-like_PHP"/>
</dbReference>
<dbReference type="PANTHER" id="PTHR30337">
    <property type="entry name" value="COMPONENT OF ATP-DEPENDENT DSDNA EXONUCLEASE"/>
    <property type="match status" value="1"/>
</dbReference>